<evidence type="ECO:0000313" key="1">
    <source>
        <dbReference type="EMBL" id="ORY77312.1"/>
    </source>
</evidence>
<dbReference type="RefSeq" id="XP_040722933.1">
    <property type="nucleotide sequence ID" value="XM_040869957.1"/>
</dbReference>
<keyword evidence="2" id="KW-1185">Reference proteome</keyword>
<sequence>MAAEAVAWWRVIGGDHCQQPFWNEEVFYPARASIGNVIGKVAEKSNRQTYQLPLAHKLEYEAAHMSDNEAIRKKRQALTYCSCNITVILSNIWKPEDWPWPTCNDHD</sequence>
<dbReference type="GeneID" id="63786556"/>
<gene>
    <name evidence="1" type="ORF">BCR37DRAFT_382787</name>
</gene>
<name>A0A1Y2F0A1_PROLT</name>
<evidence type="ECO:0000313" key="2">
    <source>
        <dbReference type="Proteomes" id="UP000193685"/>
    </source>
</evidence>
<accession>A0A1Y2F0A1</accession>
<reference evidence="1 2" key="1">
    <citation type="submission" date="2016-07" db="EMBL/GenBank/DDBJ databases">
        <title>Pervasive Adenine N6-methylation of Active Genes in Fungi.</title>
        <authorList>
            <consortium name="DOE Joint Genome Institute"/>
            <person name="Mondo S.J."/>
            <person name="Dannebaum R.O."/>
            <person name="Kuo R.C."/>
            <person name="Labutti K."/>
            <person name="Haridas S."/>
            <person name="Kuo A."/>
            <person name="Salamov A."/>
            <person name="Ahrendt S.R."/>
            <person name="Lipzen A."/>
            <person name="Sullivan W."/>
            <person name="Andreopoulos W.B."/>
            <person name="Clum A."/>
            <person name="Lindquist E."/>
            <person name="Daum C."/>
            <person name="Ramamoorthy G.K."/>
            <person name="Gryganskyi A."/>
            <person name="Culley D."/>
            <person name="Magnuson J.K."/>
            <person name="James T.Y."/>
            <person name="O'Malley M.A."/>
            <person name="Stajich J.E."/>
            <person name="Spatafora J.W."/>
            <person name="Visel A."/>
            <person name="Grigoriev I.V."/>
        </authorList>
    </citation>
    <scope>NUCLEOTIDE SEQUENCE [LARGE SCALE GENOMIC DNA]</scope>
    <source>
        <strain evidence="1 2">12-1054</strain>
    </source>
</reference>
<organism evidence="1 2">
    <name type="scientific">Protomyces lactucae-debilis</name>
    <dbReference type="NCBI Taxonomy" id="2754530"/>
    <lineage>
        <taxon>Eukaryota</taxon>
        <taxon>Fungi</taxon>
        <taxon>Dikarya</taxon>
        <taxon>Ascomycota</taxon>
        <taxon>Taphrinomycotina</taxon>
        <taxon>Taphrinomycetes</taxon>
        <taxon>Taphrinales</taxon>
        <taxon>Protomycetaceae</taxon>
        <taxon>Protomyces</taxon>
    </lineage>
</organism>
<dbReference type="Proteomes" id="UP000193685">
    <property type="component" value="Unassembled WGS sequence"/>
</dbReference>
<proteinExistence type="predicted"/>
<dbReference type="AlphaFoldDB" id="A0A1Y2F0A1"/>
<comment type="caution">
    <text evidence="1">The sequence shown here is derived from an EMBL/GenBank/DDBJ whole genome shotgun (WGS) entry which is preliminary data.</text>
</comment>
<dbReference type="EMBL" id="MCFI01000020">
    <property type="protein sequence ID" value="ORY77312.1"/>
    <property type="molecule type" value="Genomic_DNA"/>
</dbReference>
<protein>
    <submittedName>
        <fullName evidence="1">Uncharacterized protein</fullName>
    </submittedName>
</protein>